<dbReference type="RefSeq" id="WP_002895735.1">
    <property type="nucleotide sequence ID" value="NZ_CP054570.1"/>
</dbReference>
<protein>
    <submittedName>
        <fullName evidence="1">Uncharacterized protein</fullName>
    </submittedName>
</protein>
<gene>
    <name evidence="1" type="ORF">FOC72_05575</name>
</gene>
<reference evidence="1 2" key="1">
    <citation type="submission" date="2020-05" db="EMBL/GenBank/DDBJ databases">
        <title>FDA dAtabase for Regulatory Grade micrObial Sequences (FDA-ARGOS): Supporting development and validation of Infectious Disease Dx tests.</title>
        <authorList>
            <person name="Bojja K."/>
            <person name="Kessler A."/>
            <person name="Tallon L."/>
            <person name="Sadzewicz L."/>
            <person name="Zhao X."/>
            <person name="Vavikolanu K."/>
            <person name="Mehta A."/>
            <person name="Aluvathingal J."/>
            <person name="Nadendla S."/>
            <person name="Myers T."/>
            <person name="Yan Y."/>
            <person name="Sichtig H."/>
        </authorList>
    </citation>
    <scope>NUCLEOTIDE SEQUENCE [LARGE SCALE GENOMIC DNA]</scope>
    <source>
        <strain evidence="1 2">FDAARGOS_770</strain>
    </source>
</reference>
<accession>A0A859EN12</accession>
<name>A0A859EN12_STRSA</name>
<dbReference type="EMBL" id="CP054570">
    <property type="protein sequence ID" value="QKQ44027.1"/>
    <property type="molecule type" value="Genomic_DNA"/>
</dbReference>
<sequence>MMKKSKIATLSIVALISALVVGGTILTVQNKSLFTHETNQEKKKEQNPREKQLDYLKNHEEELAEFAKALNPKVESVQFDWDSMKVEDTGNGTPQGGGYILTLDGGINNNKDTEFTLGIPLNHNSNEVPDKLVIYEMQPIRILRDGGWFLYE</sequence>
<organism evidence="1 2">
    <name type="scientific">Streptococcus sanguinis</name>
    <dbReference type="NCBI Taxonomy" id="1305"/>
    <lineage>
        <taxon>Bacteria</taxon>
        <taxon>Bacillati</taxon>
        <taxon>Bacillota</taxon>
        <taxon>Bacilli</taxon>
        <taxon>Lactobacillales</taxon>
        <taxon>Streptococcaceae</taxon>
        <taxon>Streptococcus</taxon>
    </lineage>
</organism>
<evidence type="ECO:0000313" key="1">
    <source>
        <dbReference type="EMBL" id="QKQ44027.1"/>
    </source>
</evidence>
<dbReference type="Proteomes" id="UP000509459">
    <property type="component" value="Chromosome"/>
</dbReference>
<dbReference type="AlphaFoldDB" id="A0A859EN12"/>
<proteinExistence type="predicted"/>
<evidence type="ECO:0000313" key="2">
    <source>
        <dbReference type="Proteomes" id="UP000509459"/>
    </source>
</evidence>